<dbReference type="Proteomes" id="UP000500826">
    <property type="component" value="Chromosome"/>
</dbReference>
<dbReference type="EMBL" id="CP053418">
    <property type="protein sequence ID" value="QJW83698.1"/>
    <property type="molecule type" value="Genomic_DNA"/>
</dbReference>
<keyword evidence="13" id="KW-1185">Reference proteome</keyword>
<dbReference type="Gene3D" id="2.50.20.10">
    <property type="entry name" value="Lipoprotein localisation LolA/LolB/LppX"/>
    <property type="match status" value="1"/>
</dbReference>
<sequence precursor="true">MKKTIAAAVLSPVGLAAYAGPLESTENFIRTAKSGRADFTQVVTAPSRNGEAPRTKTSSGTFEFERPNKFRFVYAKPFQQTIVADGQTLWMHDVDLNQVTSRKQAKVLAQTPAALVAASPDLQTLQRDFTLQALPDSNGLQWVQATPKAKEGQLTGMKVGFRGDQLAALEVQDSFGQRSLLTFSGMQVNAGVSADAFRFTPPKGTDVVRRPDAQGAAARSCSLRSMNSSIRDSSRHHSDPSAR</sequence>
<dbReference type="PANTHER" id="PTHR35869">
    <property type="entry name" value="OUTER-MEMBRANE LIPOPROTEIN CARRIER PROTEIN"/>
    <property type="match status" value="1"/>
</dbReference>
<reference evidence="12 13" key="2">
    <citation type="submission" date="2020-05" db="EMBL/GenBank/DDBJ databases">
        <authorList>
            <person name="Khan S.A."/>
            <person name="Jeon C.O."/>
            <person name="Chun B.H."/>
        </authorList>
    </citation>
    <scope>NUCLEOTIDE SEQUENCE [LARGE SCALE GENOMIC DNA]</scope>
    <source>
        <strain evidence="12 13">H242</strain>
    </source>
</reference>
<evidence type="ECO:0000256" key="7">
    <source>
        <dbReference type="ARBA" id="ARBA00022764"/>
    </source>
</evidence>
<name>A0ABX6P0V8_9BURK</name>
<evidence type="ECO:0000256" key="3">
    <source>
        <dbReference type="ARBA" id="ARBA00011245"/>
    </source>
</evidence>
<feature type="compositionally biased region" description="Basic and acidic residues" evidence="11">
    <location>
        <begin position="232"/>
        <end position="243"/>
    </location>
</feature>
<comment type="function">
    <text evidence="10">Participates in the translocation of lipoproteins from the inner membrane to the outer membrane. Only forms a complex with a lipoprotein if the residue after the N-terminal Cys is not an aspartate (The Asp acts as a targeting signal to indicate that the lipoprotein should stay in the inner membrane).</text>
</comment>
<keyword evidence="12" id="KW-0449">Lipoprotein</keyword>
<organism evidence="12 13">
    <name type="scientific">Ramlibacter terrae</name>
    <dbReference type="NCBI Taxonomy" id="2732511"/>
    <lineage>
        <taxon>Bacteria</taxon>
        <taxon>Pseudomonadati</taxon>
        <taxon>Pseudomonadota</taxon>
        <taxon>Betaproteobacteria</taxon>
        <taxon>Burkholderiales</taxon>
        <taxon>Comamonadaceae</taxon>
        <taxon>Ramlibacter</taxon>
    </lineage>
</organism>
<dbReference type="NCBIfam" id="TIGR00547">
    <property type="entry name" value="lolA"/>
    <property type="match status" value="1"/>
</dbReference>
<gene>
    <name evidence="10 12" type="primary">lolA</name>
    <name evidence="12" type="ORF">HK414_05520</name>
</gene>
<reference evidence="12 13" key="1">
    <citation type="submission" date="2020-05" db="EMBL/GenBank/DDBJ databases">
        <title>Ramlibacter rhizophilus sp. nov., isolated from rhizosphere soil of national flower Mugunghwa from South Korea.</title>
        <authorList>
            <person name="Zheng-Fei Y."/>
            <person name="Huan T."/>
        </authorList>
    </citation>
    <scope>NUCLEOTIDE SEQUENCE [LARGE SCALE GENOMIC DNA]</scope>
    <source>
        <strain evidence="12 13">H242</strain>
    </source>
</reference>
<keyword evidence="9 10" id="KW-0143">Chaperone</keyword>
<evidence type="ECO:0000256" key="4">
    <source>
        <dbReference type="ARBA" id="ARBA00014035"/>
    </source>
</evidence>
<dbReference type="Pfam" id="PF03548">
    <property type="entry name" value="LolA"/>
    <property type="match status" value="1"/>
</dbReference>
<evidence type="ECO:0000256" key="9">
    <source>
        <dbReference type="ARBA" id="ARBA00023186"/>
    </source>
</evidence>
<dbReference type="InterPro" id="IPR018323">
    <property type="entry name" value="OM_lipoprot_carrier_LolA_Pbac"/>
</dbReference>
<evidence type="ECO:0000256" key="5">
    <source>
        <dbReference type="ARBA" id="ARBA00022448"/>
    </source>
</evidence>
<comment type="similarity">
    <text evidence="2 10">Belongs to the LolA family.</text>
</comment>
<evidence type="ECO:0000313" key="12">
    <source>
        <dbReference type="EMBL" id="QJW83698.1"/>
    </source>
</evidence>
<protein>
    <recommendedName>
        <fullName evidence="4 10">Outer-membrane lipoprotein carrier protein</fullName>
    </recommendedName>
</protein>
<evidence type="ECO:0000256" key="10">
    <source>
        <dbReference type="HAMAP-Rule" id="MF_00240"/>
    </source>
</evidence>
<feature type="region of interest" description="Disordered" evidence="11">
    <location>
        <begin position="41"/>
        <end position="61"/>
    </location>
</feature>
<keyword evidence="7 10" id="KW-0574">Periplasm</keyword>
<dbReference type="CDD" id="cd16325">
    <property type="entry name" value="LolA"/>
    <property type="match status" value="1"/>
</dbReference>
<evidence type="ECO:0000256" key="8">
    <source>
        <dbReference type="ARBA" id="ARBA00022927"/>
    </source>
</evidence>
<dbReference type="HAMAP" id="MF_00240">
    <property type="entry name" value="LolA"/>
    <property type="match status" value="1"/>
</dbReference>
<evidence type="ECO:0000313" key="13">
    <source>
        <dbReference type="Proteomes" id="UP000500826"/>
    </source>
</evidence>
<evidence type="ECO:0000256" key="1">
    <source>
        <dbReference type="ARBA" id="ARBA00004418"/>
    </source>
</evidence>
<feature type="chain" id="PRO_5044906542" description="Outer-membrane lipoprotein carrier protein" evidence="10">
    <location>
        <begin position="20"/>
        <end position="243"/>
    </location>
</feature>
<dbReference type="SUPFAM" id="SSF89392">
    <property type="entry name" value="Prokaryotic lipoproteins and lipoprotein localization factors"/>
    <property type="match status" value="1"/>
</dbReference>
<evidence type="ECO:0000256" key="2">
    <source>
        <dbReference type="ARBA" id="ARBA00007615"/>
    </source>
</evidence>
<accession>A0ABX6P0V8</accession>
<keyword evidence="5 10" id="KW-0813">Transport</keyword>
<evidence type="ECO:0000256" key="11">
    <source>
        <dbReference type="SAM" id="MobiDB-lite"/>
    </source>
</evidence>
<feature type="region of interest" description="Disordered" evidence="11">
    <location>
        <begin position="202"/>
        <end position="243"/>
    </location>
</feature>
<feature type="signal peptide" evidence="10">
    <location>
        <begin position="1"/>
        <end position="19"/>
    </location>
</feature>
<dbReference type="InterPro" id="IPR004564">
    <property type="entry name" value="OM_lipoprot_carrier_LolA-like"/>
</dbReference>
<proteinExistence type="inferred from homology"/>
<dbReference type="PANTHER" id="PTHR35869:SF1">
    <property type="entry name" value="OUTER-MEMBRANE LIPOPROTEIN CARRIER PROTEIN"/>
    <property type="match status" value="1"/>
</dbReference>
<comment type="subunit">
    <text evidence="3 10">Monomer.</text>
</comment>
<comment type="subcellular location">
    <subcellularLocation>
        <location evidence="1 10">Periplasm</location>
    </subcellularLocation>
</comment>
<keyword evidence="8 10" id="KW-0653">Protein transport</keyword>
<keyword evidence="6 10" id="KW-0732">Signal</keyword>
<dbReference type="InterPro" id="IPR029046">
    <property type="entry name" value="LolA/LolB/LppX"/>
</dbReference>
<evidence type="ECO:0000256" key="6">
    <source>
        <dbReference type="ARBA" id="ARBA00022729"/>
    </source>
</evidence>